<evidence type="ECO:0000259" key="1">
    <source>
        <dbReference type="PROSITE" id="PS50879"/>
    </source>
</evidence>
<dbReference type="InterPro" id="IPR002156">
    <property type="entry name" value="RNaseH_domain"/>
</dbReference>
<dbReference type="AlphaFoldDB" id="A0A835LVC2"/>
<dbReference type="GO" id="GO:0003676">
    <property type="term" value="F:nucleic acid binding"/>
    <property type="evidence" value="ECO:0007669"/>
    <property type="project" value="InterPro"/>
</dbReference>
<dbReference type="PANTHER" id="PTHR47723">
    <property type="entry name" value="OS05G0353850 PROTEIN"/>
    <property type="match status" value="1"/>
</dbReference>
<dbReference type="Gene3D" id="3.30.420.10">
    <property type="entry name" value="Ribonuclease H-like superfamily/Ribonuclease H"/>
    <property type="match status" value="1"/>
</dbReference>
<evidence type="ECO:0000313" key="2">
    <source>
        <dbReference type="EMBL" id="KAF9604659.1"/>
    </source>
</evidence>
<dbReference type="PANTHER" id="PTHR47723:SF19">
    <property type="entry name" value="POLYNUCLEOTIDYL TRANSFERASE, RIBONUCLEASE H-LIKE SUPERFAMILY PROTEIN"/>
    <property type="match status" value="1"/>
</dbReference>
<dbReference type="EMBL" id="JADFTS010000005">
    <property type="protein sequence ID" value="KAF9604659.1"/>
    <property type="molecule type" value="Genomic_DNA"/>
</dbReference>
<dbReference type="InterPro" id="IPR044730">
    <property type="entry name" value="RNase_H-like_dom_plant"/>
</dbReference>
<reference evidence="2 3" key="1">
    <citation type="submission" date="2020-10" db="EMBL/GenBank/DDBJ databases">
        <title>The Coptis chinensis genome and diversification of protoberbering-type alkaloids.</title>
        <authorList>
            <person name="Wang B."/>
            <person name="Shu S."/>
            <person name="Song C."/>
            <person name="Liu Y."/>
        </authorList>
    </citation>
    <scope>NUCLEOTIDE SEQUENCE [LARGE SCALE GENOMIC DNA]</scope>
    <source>
        <strain evidence="2">HL-2020</strain>
        <tissue evidence="2">Leaf</tissue>
    </source>
</reference>
<dbReference type="GO" id="GO:0004523">
    <property type="term" value="F:RNA-DNA hybrid ribonuclease activity"/>
    <property type="evidence" value="ECO:0007669"/>
    <property type="project" value="InterPro"/>
</dbReference>
<comment type="caution">
    <text evidence="2">The sequence shown here is derived from an EMBL/GenBank/DDBJ whole genome shotgun (WGS) entry which is preliminary data.</text>
</comment>
<feature type="domain" description="RNase H type-1" evidence="1">
    <location>
        <begin position="42"/>
        <end position="175"/>
    </location>
</feature>
<gene>
    <name evidence="2" type="ORF">IFM89_008990</name>
</gene>
<dbReference type="PROSITE" id="PS50879">
    <property type="entry name" value="RNASE_H_1"/>
    <property type="match status" value="1"/>
</dbReference>
<dbReference type="Proteomes" id="UP000631114">
    <property type="component" value="Unassembled WGS sequence"/>
</dbReference>
<dbReference type="Pfam" id="PF13456">
    <property type="entry name" value="RVT_3"/>
    <property type="match status" value="1"/>
</dbReference>
<dbReference type="InterPro" id="IPR053151">
    <property type="entry name" value="RNase_H-like"/>
</dbReference>
<dbReference type="SUPFAM" id="SSF53098">
    <property type="entry name" value="Ribonuclease H-like"/>
    <property type="match status" value="1"/>
</dbReference>
<proteinExistence type="predicted"/>
<dbReference type="OrthoDB" id="1938131at2759"/>
<dbReference type="InterPro" id="IPR012337">
    <property type="entry name" value="RNaseH-like_sf"/>
</dbReference>
<protein>
    <recommendedName>
        <fullName evidence="1">RNase H type-1 domain-containing protein</fullName>
    </recommendedName>
</protein>
<accession>A0A835LVC2</accession>
<organism evidence="2 3">
    <name type="scientific">Coptis chinensis</name>
    <dbReference type="NCBI Taxonomy" id="261450"/>
    <lineage>
        <taxon>Eukaryota</taxon>
        <taxon>Viridiplantae</taxon>
        <taxon>Streptophyta</taxon>
        <taxon>Embryophyta</taxon>
        <taxon>Tracheophyta</taxon>
        <taxon>Spermatophyta</taxon>
        <taxon>Magnoliopsida</taxon>
        <taxon>Ranunculales</taxon>
        <taxon>Ranunculaceae</taxon>
        <taxon>Coptidoideae</taxon>
        <taxon>Coptis</taxon>
    </lineage>
</organism>
<evidence type="ECO:0000313" key="3">
    <source>
        <dbReference type="Proteomes" id="UP000631114"/>
    </source>
</evidence>
<dbReference type="InterPro" id="IPR036397">
    <property type="entry name" value="RNaseH_sf"/>
</dbReference>
<sequence length="198" mass="22100">MTSYLSKGHTEPSDVEILNEWGIHMNAATTRRRTHCIWIPPTISQVKLNTDGAARGNPGPGGFGVSFRYHNGNFLYVMGGGLGNTTCYLAECTTIVEGVEAALSRGWNNLWVESDSSAAVTTANSLSMPWELLNIWKLCSRACASLRVTHTWREANQAADIIAKRASRLVNNEIIFCNGRPPWIYKWEVPYNLYVRHV</sequence>
<name>A0A835LVC2_9MAGN</name>
<dbReference type="CDD" id="cd06222">
    <property type="entry name" value="RNase_H_like"/>
    <property type="match status" value="1"/>
</dbReference>
<keyword evidence="3" id="KW-1185">Reference proteome</keyword>